<feature type="region of interest" description="Disordered" evidence="1">
    <location>
        <begin position="1"/>
        <end position="28"/>
    </location>
</feature>
<keyword evidence="3" id="KW-1185">Reference proteome</keyword>
<reference evidence="2 3" key="1">
    <citation type="submission" date="2020-01" db="EMBL/GenBank/DDBJ databases">
        <title>Genome sequence of Desulfovibrio aerotolerans DSM 16695(T).</title>
        <authorList>
            <person name="Karnachuk O."/>
            <person name="Avakyan M."/>
            <person name="Mardanov A."/>
            <person name="Kadnikov V."/>
            <person name="Ravin N."/>
        </authorList>
    </citation>
    <scope>NUCLEOTIDE SEQUENCE [LARGE SCALE GENOMIC DNA]</scope>
    <source>
        <strain evidence="2 3">DSM 16695</strain>
    </source>
</reference>
<evidence type="ECO:0000313" key="3">
    <source>
        <dbReference type="Proteomes" id="UP000482487"/>
    </source>
</evidence>
<feature type="non-terminal residue" evidence="2">
    <location>
        <position position="48"/>
    </location>
</feature>
<dbReference type="Proteomes" id="UP000482487">
    <property type="component" value="Unassembled WGS sequence"/>
</dbReference>
<dbReference type="AlphaFoldDB" id="A0A7C9INL3"/>
<gene>
    <name evidence="2" type="ORF">GTA51_20535</name>
</gene>
<accession>A0A7C9INL3</accession>
<proteinExistence type="predicted"/>
<comment type="caution">
    <text evidence="2">The sequence shown here is derived from an EMBL/GenBank/DDBJ whole genome shotgun (WGS) entry which is preliminary data.</text>
</comment>
<dbReference type="EMBL" id="WVUD01000158">
    <property type="protein sequence ID" value="MYL85461.1"/>
    <property type="molecule type" value="Genomic_DNA"/>
</dbReference>
<evidence type="ECO:0000256" key="1">
    <source>
        <dbReference type="SAM" id="MobiDB-lite"/>
    </source>
</evidence>
<evidence type="ECO:0000313" key="2">
    <source>
        <dbReference type="EMBL" id="MYL85461.1"/>
    </source>
</evidence>
<sequence length="48" mass="5177">MLRIAHRACEGVEDDRPTVKTTPMPPQLIPQGIVTPGLLAHVAIAKYA</sequence>
<organism evidence="2 3">
    <name type="scientific">Solidesulfovibrio aerotolerans</name>
    <dbReference type="NCBI Taxonomy" id="295255"/>
    <lineage>
        <taxon>Bacteria</taxon>
        <taxon>Pseudomonadati</taxon>
        <taxon>Thermodesulfobacteriota</taxon>
        <taxon>Desulfovibrionia</taxon>
        <taxon>Desulfovibrionales</taxon>
        <taxon>Desulfovibrionaceae</taxon>
        <taxon>Solidesulfovibrio</taxon>
    </lineage>
</organism>
<name>A0A7C9INL3_9BACT</name>
<protein>
    <submittedName>
        <fullName evidence="2">Uncharacterized protein</fullName>
    </submittedName>
</protein>
<feature type="compositionally biased region" description="Basic and acidic residues" evidence="1">
    <location>
        <begin position="7"/>
        <end position="18"/>
    </location>
</feature>